<feature type="transmembrane region" description="Helical" evidence="13">
    <location>
        <begin position="390"/>
        <end position="410"/>
    </location>
</feature>
<dbReference type="PIRSF" id="PIRSF006603">
    <property type="entry name" value="DinF"/>
    <property type="match status" value="1"/>
</dbReference>
<keyword evidence="11 13" id="KW-0472">Membrane</keyword>
<evidence type="ECO:0000256" key="9">
    <source>
        <dbReference type="ARBA" id="ARBA00022989"/>
    </source>
</evidence>
<organism evidence="14 15">
    <name type="scientific">Candidatus Gemmiger avicola</name>
    <dbReference type="NCBI Taxonomy" id="2838605"/>
    <lineage>
        <taxon>Bacteria</taxon>
        <taxon>Bacillati</taxon>
        <taxon>Bacillota</taxon>
        <taxon>Clostridia</taxon>
        <taxon>Eubacteriales</taxon>
        <taxon>Gemmiger</taxon>
    </lineage>
</organism>
<dbReference type="GO" id="GO:0005886">
    <property type="term" value="C:plasma membrane"/>
    <property type="evidence" value="ECO:0007669"/>
    <property type="project" value="UniProtKB-SubCell"/>
</dbReference>
<evidence type="ECO:0000256" key="12">
    <source>
        <dbReference type="ARBA" id="ARBA00031636"/>
    </source>
</evidence>
<evidence type="ECO:0000256" key="5">
    <source>
        <dbReference type="ARBA" id="ARBA00022448"/>
    </source>
</evidence>
<dbReference type="Pfam" id="PF01554">
    <property type="entry name" value="MatE"/>
    <property type="match status" value="2"/>
</dbReference>
<gene>
    <name evidence="14" type="ORF">H9945_08945</name>
</gene>
<feature type="transmembrane region" description="Helical" evidence="13">
    <location>
        <begin position="20"/>
        <end position="42"/>
    </location>
</feature>
<evidence type="ECO:0000256" key="13">
    <source>
        <dbReference type="SAM" id="Phobius"/>
    </source>
</evidence>
<feature type="transmembrane region" description="Helical" evidence="13">
    <location>
        <begin position="62"/>
        <end position="82"/>
    </location>
</feature>
<evidence type="ECO:0000256" key="2">
    <source>
        <dbReference type="ARBA" id="ARBA00004651"/>
    </source>
</evidence>
<name>A0A9D2M868_9FIRM</name>
<dbReference type="PANTHER" id="PTHR43298:SF2">
    <property type="entry name" value="FMN_FAD EXPORTER YEEO-RELATED"/>
    <property type="match status" value="1"/>
</dbReference>
<feature type="transmembrane region" description="Helical" evidence="13">
    <location>
        <begin position="260"/>
        <end position="280"/>
    </location>
</feature>
<dbReference type="GO" id="GO:0015297">
    <property type="term" value="F:antiporter activity"/>
    <property type="evidence" value="ECO:0007669"/>
    <property type="project" value="UniProtKB-KW"/>
</dbReference>
<dbReference type="PANTHER" id="PTHR43298">
    <property type="entry name" value="MULTIDRUG RESISTANCE PROTEIN NORM-RELATED"/>
    <property type="match status" value="1"/>
</dbReference>
<feature type="transmembrane region" description="Helical" evidence="13">
    <location>
        <begin position="196"/>
        <end position="217"/>
    </location>
</feature>
<feature type="transmembrane region" description="Helical" evidence="13">
    <location>
        <begin position="416"/>
        <end position="438"/>
    </location>
</feature>
<keyword evidence="6" id="KW-0050">Antiport</keyword>
<reference evidence="14" key="1">
    <citation type="journal article" date="2021" name="PeerJ">
        <title>Extensive microbial diversity within the chicken gut microbiome revealed by metagenomics and culture.</title>
        <authorList>
            <person name="Gilroy R."/>
            <person name="Ravi A."/>
            <person name="Getino M."/>
            <person name="Pursley I."/>
            <person name="Horton D.L."/>
            <person name="Alikhan N.F."/>
            <person name="Baker D."/>
            <person name="Gharbi K."/>
            <person name="Hall N."/>
            <person name="Watson M."/>
            <person name="Adriaenssens E.M."/>
            <person name="Foster-Nyarko E."/>
            <person name="Jarju S."/>
            <person name="Secka A."/>
            <person name="Antonio M."/>
            <person name="Oren A."/>
            <person name="Chaudhuri R.R."/>
            <person name="La Ragione R."/>
            <person name="Hildebrand F."/>
            <person name="Pallen M.J."/>
        </authorList>
    </citation>
    <scope>NUCLEOTIDE SEQUENCE</scope>
    <source>
        <strain evidence="14">ChiBcec8-13705</strain>
    </source>
</reference>
<dbReference type="GO" id="GO:0042910">
    <property type="term" value="F:xenobiotic transmembrane transporter activity"/>
    <property type="evidence" value="ECO:0007669"/>
    <property type="project" value="InterPro"/>
</dbReference>
<dbReference type="InterPro" id="IPR050222">
    <property type="entry name" value="MATE_MdtK"/>
</dbReference>
<keyword evidence="7" id="KW-1003">Cell membrane</keyword>
<evidence type="ECO:0000256" key="3">
    <source>
        <dbReference type="ARBA" id="ARBA00010199"/>
    </source>
</evidence>
<dbReference type="InterPro" id="IPR002528">
    <property type="entry name" value="MATE_fam"/>
</dbReference>
<reference evidence="14" key="2">
    <citation type="submission" date="2021-04" db="EMBL/GenBank/DDBJ databases">
        <authorList>
            <person name="Gilroy R."/>
        </authorList>
    </citation>
    <scope>NUCLEOTIDE SEQUENCE</scope>
    <source>
        <strain evidence="14">ChiBcec8-13705</strain>
    </source>
</reference>
<evidence type="ECO:0000256" key="8">
    <source>
        <dbReference type="ARBA" id="ARBA00022692"/>
    </source>
</evidence>
<evidence type="ECO:0000313" key="14">
    <source>
        <dbReference type="EMBL" id="HJB42610.1"/>
    </source>
</evidence>
<feature type="transmembrane region" description="Helical" evidence="13">
    <location>
        <begin position="286"/>
        <end position="306"/>
    </location>
</feature>
<evidence type="ECO:0000256" key="4">
    <source>
        <dbReference type="ARBA" id="ARBA00020268"/>
    </source>
</evidence>
<evidence type="ECO:0000256" key="1">
    <source>
        <dbReference type="ARBA" id="ARBA00003408"/>
    </source>
</evidence>
<dbReference type="InterPro" id="IPR048279">
    <property type="entry name" value="MdtK-like"/>
</dbReference>
<dbReference type="AlphaFoldDB" id="A0A9D2M868"/>
<feature type="transmembrane region" description="Helical" evidence="13">
    <location>
        <begin position="356"/>
        <end position="378"/>
    </location>
</feature>
<feature type="transmembrane region" description="Helical" evidence="13">
    <location>
        <begin position="94"/>
        <end position="116"/>
    </location>
</feature>
<accession>A0A9D2M868</accession>
<evidence type="ECO:0000256" key="7">
    <source>
        <dbReference type="ARBA" id="ARBA00022475"/>
    </source>
</evidence>
<feature type="transmembrane region" description="Helical" evidence="13">
    <location>
        <begin position="171"/>
        <end position="190"/>
    </location>
</feature>
<proteinExistence type="inferred from homology"/>
<dbReference type="NCBIfam" id="TIGR00797">
    <property type="entry name" value="matE"/>
    <property type="match status" value="1"/>
</dbReference>
<evidence type="ECO:0000256" key="10">
    <source>
        <dbReference type="ARBA" id="ARBA00023065"/>
    </source>
</evidence>
<feature type="transmembrane region" description="Helical" evidence="13">
    <location>
        <begin position="136"/>
        <end position="159"/>
    </location>
</feature>
<protein>
    <recommendedName>
        <fullName evidence="4">Probable multidrug resistance protein NorM</fullName>
    </recommendedName>
    <alternativeName>
        <fullName evidence="12">Multidrug-efflux transporter</fullName>
    </alternativeName>
</protein>
<comment type="function">
    <text evidence="1">Multidrug efflux pump.</text>
</comment>
<comment type="caution">
    <text evidence="14">The sequence shown here is derived from an EMBL/GenBank/DDBJ whole genome shotgun (WGS) entry which is preliminary data.</text>
</comment>
<comment type="subcellular location">
    <subcellularLocation>
        <location evidence="2">Cell membrane</location>
        <topology evidence="2">Multi-pass membrane protein</topology>
    </subcellularLocation>
</comment>
<evidence type="ECO:0000313" key="15">
    <source>
        <dbReference type="Proteomes" id="UP000886803"/>
    </source>
</evidence>
<keyword evidence="9 13" id="KW-1133">Transmembrane helix</keyword>
<dbReference type="GO" id="GO:0006811">
    <property type="term" value="P:monoatomic ion transport"/>
    <property type="evidence" value="ECO:0007669"/>
    <property type="project" value="UniProtKB-KW"/>
</dbReference>
<evidence type="ECO:0000256" key="6">
    <source>
        <dbReference type="ARBA" id="ARBA00022449"/>
    </source>
</evidence>
<keyword evidence="8 13" id="KW-0812">Transmembrane</keyword>
<keyword evidence="5" id="KW-0813">Transport</keyword>
<dbReference type="EMBL" id="DWYG01000151">
    <property type="protein sequence ID" value="HJB42610.1"/>
    <property type="molecule type" value="Genomic_DNA"/>
</dbReference>
<feature type="transmembrane region" description="Helical" evidence="13">
    <location>
        <begin position="326"/>
        <end position="344"/>
    </location>
</feature>
<sequence length="451" mass="48343">MPSTQTRTAPLFSNHDLVRLLWPLIIEQALAVLVGMSDTVMVSSVGEAAISGVSLVDMINNLIINIFAALATGGAVVTSQYLGARKPEEANRSAGQLVSLSALLGVAVAAVCLALRAPLLRLFFGSIADDVMHEALIYFTITGLSYPFLALYNAGAAIFRSAGNSKISMKVSVLMNLVNICGNALCVFVLKMGTAGVAVPTLVSRALGAVIILILAARHDHPARVSWDSVRRLQPQMAQRILYIGIPSAMENSLFQLGRVLVVSMISLFGTVHISANAVANNLDSVGCIVGQAMGLAMITVVGRCVGAKDLDQAAHFARKLLLWDYLLQGATNAVVLLFLPQLLGLYTLSAETSQLAWLLVMIHAGSGILLWPAAFVLPNALRAANDVKFTMGVSIFSMMVWRLGFSYILCVQMELGAIGVWIAMVVDWVCRLLCFVVRFLRGSWRKHCAG</sequence>
<evidence type="ECO:0000256" key="11">
    <source>
        <dbReference type="ARBA" id="ARBA00023136"/>
    </source>
</evidence>
<keyword evidence="10" id="KW-0406">Ion transport</keyword>
<dbReference type="Proteomes" id="UP000886803">
    <property type="component" value="Unassembled WGS sequence"/>
</dbReference>
<comment type="similarity">
    <text evidence="3">Belongs to the multi antimicrobial extrusion (MATE) (TC 2.A.66.1) family.</text>
</comment>